<dbReference type="AlphaFoldDB" id="A0A9N9ZYW2"/>
<gene>
    <name evidence="1" type="ORF">BEMITA_LOCUS498</name>
</gene>
<name>A0A9N9ZYW2_BEMTA</name>
<reference evidence="1" key="1">
    <citation type="submission" date="2021-12" db="EMBL/GenBank/DDBJ databases">
        <authorList>
            <person name="King R."/>
        </authorList>
    </citation>
    <scope>NUCLEOTIDE SEQUENCE</scope>
</reference>
<proteinExistence type="predicted"/>
<keyword evidence="2" id="KW-1185">Reference proteome</keyword>
<sequence length="224" mass="25604">MTYTGDSSNLLLLAEGHGYTCYTCHVGFKTTEDRSTTDKNQSCCCKGQSTPQQFQRRKFNLFRTKLNARLQSSRSFSLMRLNFRGMSHSLLISLVIVCTCLSSLVKAEEELKQAPAFTDSEKPFKLGELLQRLQAAKQALDRERIIEQASKDGKDLFEYLGENYYGSDSSDTPIAPPGYRVRLISTPEAARDDYLYGKDKRGNYMTLCHFKICNMGRKRWKSWP</sequence>
<dbReference type="Proteomes" id="UP001152759">
    <property type="component" value="Chromosome 1"/>
</dbReference>
<accession>A0A9N9ZYW2</accession>
<evidence type="ECO:0000313" key="1">
    <source>
        <dbReference type="EMBL" id="CAH0380782.1"/>
    </source>
</evidence>
<evidence type="ECO:0000313" key="2">
    <source>
        <dbReference type="Proteomes" id="UP001152759"/>
    </source>
</evidence>
<dbReference type="KEGG" id="btab:109038690"/>
<organism evidence="1 2">
    <name type="scientific">Bemisia tabaci</name>
    <name type="common">Sweetpotato whitefly</name>
    <name type="synonym">Aleurodes tabaci</name>
    <dbReference type="NCBI Taxonomy" id="7038"/>
    <lineage>
        <taxon>Eukaryota</taxon>
        <taxon>Metazoa</taxon>
        <taxon>Ecdysozoa</taxon>
        <taxon>Arthropoda</taxon>
        <taxon>Hexapoda</taxon>
        <taxon>Insecta</taxon>
        <taxon>Pterygota</taxon>
        <taxon>Neoptera</taxon>
        <taxon>Paraneoptera</taxon>
        <taxon>Hemiptera</taxon>
        <taxon>Sternorrhyncha</taxon>
        <taxon>Aleyrodoidea</taxon>
        <taxon>Aleyrodidae</taxon>
        <taxon>Aleyrodinae</taxon>
        <taxon>Bemisia</taxon>
    </lineage>
</organism>
<dbReference type="OrthoDB" id="6340140at2759"/>
<protein>
    <submittedName>
        <fullName evidence="1">Uncharacterized protein</fullName>
    </submittedName>
</protein>
<dbReference type="EMBL" id="OU963862">
    <property type="protein sequence ID" value="CAH0380782.1"/>
    <property type="molecule type" value="Genomic_DNA"/>
</dbReference>